<name>A0ABV6MBN5_9ACTN</name>
<keyword evidence="2" id="KW-1185">Reference proteome</keyword>
<dbReference type="EMBL" id="JBHLUH010000064">
    <property type="protein sequence ID" value="MFC0532110.1"/>
    <property type="molecule type" value="Genomic_DNA"/>
</dbReference>
<gene>
    <name evidence="1" type="ORF">ACFFIA_31115</name>
</gene>
<accession>A0ABV6MBN5</accession>
<organism evidence="1 2">
    <name type="scientific">Phytohabitans kaempferiae</name>
    <dbReference type="NCBI Taxonomy" id="1620943"/>
    <lineage>
        <taxon>Bacteria</taxon>
        <taxon>Bacillati</taxon>
        <taxon>Actinomycetota</taxon>
        <taxon>Actinomycetes</taxon>
        <taxon>Micromonosporales</taxon>
        <taxon>Micromonosporaceae</taxon>
    </lineage>
</organism>
<reference evidence="1 2" key="1">
    <citation type="submission" date="2024-09" db="EMBL/GenBank/DDBJ databases">
        <authorList>
            <person name="Sun Q."/>
            <person name="Mori K."/>
        </authorList>
    </citation>
    <scope>NUCLEOTIDE SEQUENCE [LARGE SCALE GENOMIC DNA]</scope>
    <source>
        <strain evidence="1 2">TBRC 3947</strain>
    </source>
</reference>
<proteinExistence type="predicted"/>
<evidence type="ECO:0008006" key="3">
    <source>
        <dbReference type="Google" id="ProtNLM"/>
    </source>
</evidence>
<comment type="caution">
    <text evidence="1">The sequence shown here is derived from an EMBL/GenBank/DDBJ whole genome shotgun (WGS) entry which is preliminary data.</text>
</comment>
<sequence>MLHPAGRAGATATSSAFLDGYGAAFGLTFTEFTFDHDPSLLGDDWADMVHQVLSIAA</sequence>
<dbReference type="RefSeq" id="WP_377257641.1">
    <property type="nucleotide sequence ID" value="NZ_JBHLUH010000064.1"/>
</dbReference>
<dbReference type="Proteomes" id="UP001589867">
    <property type="component" value="Unassembled WGS sequence"/>
</dbReference>
<evidence type="ECO:0000313" key="2">
    <source>
        <dbReference type="Proteomes" id="UP001589867"/>
    </source>
</evidence>
<evidence type="ECO:0000313" key="1">
    <source>
        <dbReference type="EMBL" id="MFC0532110.1"/>
    </source>
</evidence>
<protein>
    <recommendedName>
        <fullName evidence="3">Flavodoxin-like fold domain-containing protein</fullName>
    </recommendedName>
</protein>